<evidence type="ECO:0000259" key="3">
    <source>
        <dbReference type="PROSITE" id="PS50887"/>
    </source>
</evidence>
<dbReference type="InterPro" id="IPR029016">
    <property type="entry name" value="GAF-like_dom_sf"/>
</dbReference>
<dbReference type="SUPFAM" id="SSF55781">
    <property type="entry name" value="GAF domain-like"/>
    <property type="match status" value="2"/>
</dbReference>
<dbReference type="SMART" id="SM00065">
    <property type="entry name" value="GAF"/>
    <property type="match status" value="2"/>
</dbReference>
<evidence type="ECO:0000313" key="4">
    <source>
        <dbReference type="EMBL" id="MCL1126917.1"/>
    </source>
</evidence>
<dbReference type="CDD" id="cd01948">
    <property type="entry name" value="EAL"/>
    <property type="match status" value="1"/>
</dbReference>
<feature type="domain" description="EAL" evidence="2">
    <location>
        <begin position="621"/>
        <end position="872"/>
    </location>
</feature>
<dbReference type="InterPro" id="IPR000160">
    <property type="entry name" value="GGDEF_dom"/>
</dbReference>
<keyword evidence="4" id="KW-0548">Nucleotidyltransferase</keyword>
<dbReference type="NCBIfam" id="TIGR00254">
    <property type="entry name" value="GGDEF"/>
    <property type="match status" value="1"/>
</dbReference>
<evidence type="ECO:0000313" key="5">
    <source>
        <dbReference type="Proteomes" id="UP001203423"/>
    </source>
</evidence>
<dbReference type="Pfam" id="PF00563">
    <property type="entry name" value="EAL"/>
    <property type="match status" value="1"/>
</dbReference>
<dbReference type="InterPro" id="IPR029787">
    <property type="entry name" value="Nucleotide_cyclase"/>
</dbReference>
<dbReference type="InterPro" id="IPR035919">
    <property type="entry name" value="EAL_sf"/>
</dbReference>
<dbReference type="SUPFAM" id="SSF55073">
    <property type="entry name" value="Nucleotide cyclase"/>
    <property type="match status" value="1"/>
</dbReference>
<dbReference type="PANTHER" id="PTHR44757">
    <property type="entry name" value="DIGUANYLATE CYCLASE DGCP"/>
    <property type="match status" value="1"/>
</dbReference>
<feature type="domain" description="GGDEF" evidence="3">
    <location>
        <begin position="479"/>
        <end position="613"/>
    </location>
</feature>
<proteinExistence type="predicted"/>
<dbReference type="SMART" id="SM00052">
    <property type="entry name" value="EAL"/>
    <property type="match status" value="1"/>
</dbReference>
<dbReference type="Proteomes" id="UP001203423">
    <property type="component" value="Unassembled WGS sequence"/>
</dbReference>
<dbReference type="Pfam" id="PF00990">
    <property type="entry name" value="GGDEF"/>
    <property type="match status" value="1"/>
</dbReference>
<sequence>MFRDKTPQAIEVVRLHKRIARLKALARIYKRAEVTQNALLAISNLAATVTSQEEFYAIVYNSIDTLVPTDNFFIATLNPKTNEIEIPFFADEKDVHPQDLYPTSTLSDTLACGLTGYVFRTGERLLCDDNKFRELLDHKEIISLGSDCHQWLGVPIKNNGITSGVIVVQSYDQSISYGDIDLELMNFISHHISTVAEHLQHQEQLEQAISKRTQELSIAYEKLKQEVSERRRAETLQKTLFEIADLATSNIDNARFYAEIHKVISRLLAANNCFIALLNEQHTRLSFPFYVSQLNTPSPKPRPLQDGLTEFIIKHQKPRLFHKQDIDELISSMSVYTQAPELNNTRQIHQWIGIPLFIQGKVLGALTIYSFNAHQNYHEKDLELLTFVSQHIATAIERKLSAESLKASYEQLEEKVNQRTQALAMLNQDLEKEITQRKKIQRQLQHDAKHDNLTDLPNRSMFMEQLSQAIKHLRRHPLDKFALLFIDMDRFKLLNDTLGHLEGDRFLIETARRLKKCIRVNDTLARLGGDEFVILLDCINQTQDAIEVAERVLKALSRPYQLAQKMFYSSASIGIAISENNKSNTSESILRDADAAMYQAKSDGKGCYVVYQRQSHQQIKNIELEKELQQAISQQQLQLSYLPILDLRTQVLKALEPRLFWVHPKLGKIKQAQLNMIAQQCDLNIELDKYTLTQLNIDFKQLQEHTPYPLQIQISLSSQHLKHKHALRSLKNHLKKCQFNLAQLYLFFNEKAFVQDNNAHINAFECLTQLNVNLGINDYGSAHSAINSLTFLPVSILKLDPSYCAHLESEPHYKLAKAYFLAAKALDLTVNATGITRAEQITKLTEIGIKTGQGLALGDILILPKQVALDCA</sequence>
<dbReference type="CDD" id="cd01949">
    <property type="entry name" value="GGDEF"/>
    <property type="match status" value="1"/>
</dbReference>
<dbReference type="SUPFAM" id="SSF141868">
    <property type="entry name" value="EAL domain-like"/>
    <property type="match status" value="1"/>
</dbReference>
<dbReference type="InterPro" id="IPR043128">
    <property type="entry name" value="Rev_trsase/Diguanyl_cyclase"/>
</dbReference>
<dbReference type="Gene3D" id="3.30.70.270">
    <property type="match status" value="1"/>
</dbReference>
<keyword evidence="1" id="KW-0175">Coiled coil</keyword>
<protein>
    <submittedName>
        <fullName evidence="4">Diguanylate cyclase</fullName>
        <ecNumber evidence="4">2.7.7.65</ecNumber>
    </submittedName>
</protein>
<feature type="coiled-coil region" evidence="1">
    <location>
        <begin position="402"/>
        <end position="443"/>
    </location>
</feature>
<dbReference type="PANTHER" id="PTHR44757:SF2">
    <property type="entry name" value="BIOFILM ARCHITECTURE MAINTENANCE PROTEIN MBAA"/>
    <property type="match status" value="1"/>
</dbReference>
<name>A0ABT0LGS9_9GAMM</name>
<dbReference type="InterPro" id="IPR052155">
    <property type="entry name" value="Biofilm_reg_signaling"/>
</dbReference>
<comment type="caution">
    <text evidence="4">The sequence shown here is derived from an EMBL/GenBank/DDBJ whole genome shotgun (WGS) entry which is preliminary data.</text>
</comment>
<dbReference type="SMART" id="SM00267">
    <property type="entry name" value="GGDEF"/>
    <property type="match status" value="1"/>
</dbReference>
<dbReference type="Gene3D" id="3.20.20.450">
    <property type="entry name" value="EAL domain"/>
    <property type="match status" value="1"/>
</dbReference>
<dbReference type="Gene3D" id="3.30.450.40">
    <property type="match status" value="2"/>
</dbReference>
<gene>
    <name evidence="4" type="ORF">L2764_21135</name>
</gene>
<dbReference type="GO" id="GO:0052621">
    <property type="term" value="F:diguanylate cyclase activity"/>
    <property type="evidence" value="ECO:0007669"/>
    <property type="project" value="UniProtKB-EC"/>
</dbReference>
<dbReference type="InterPro" id="IPR003018">
    <property type="entry name" value="GAF"/>
</dbReference>
<keyword evidence="5" id="KW-1185">Reference proteome</keyword>
<accession>A0ABT0LGS9</accession>
<keyword evidence="4" id="KW-0808">Transferase</keyword>
<reference evidence="4 5" key="1">
    <citation type="submission" date="2022-01" db="EMBL/GenBank/DDBJ databases">
        <title>Whole genome-based taxonomy of the Shewanellaceae.</title>
        <authorList>
            <person name="Martin-Rodriguez A.J."/>
        </authorList>
    </citation>
    <scope>NUCLEOTIDE SEQUENCE [LARGE SCALE GENOMIC DNA]</scope>
    <source>
        <strain evidence="4 5">DSM 17177</strain>
    </source>
</reference>
<dbReference type="EC" id="2.7.7.65" evidence="4"/>
<dbReference type="Pfam" id="PF13185">
    <property type="entry name" value="GAF_2"/>
    <property type="match status" value="2"/>
</dbReference>
<dbReference type="PROSITE" id="PS50887">
    <property type="entry name" value="GGDEF"/>
    <property type="match status" value="1"/>
</dbReference>
<dbReference type="PROSITE" id="PS50883">
    <property type="entry name" value="EAL"/>
    <property type="match status" value="1"/>
</dbReference>
<organism evidence="4 5">
    <name type="scientific">Shewanella surugensis</name>
    <dbReference type="NCBI Taxonomy" id="212020"/>
    <lineage>
        <taxon>Bacteria</taxon>
        <taxon>Pseudomonadati</taxon>
        <taxon>Pseudomonadota</taxon>
        <taxon>Gammaproteobacteria</taxon>
        <taxon>Alteromonadales</taxon>
        <taxon>Shewanellaceae</taxon>
        <taxon>Shewanella</taxon>
    </lineage>
</organism>
<dbReference type="RefSeq" id="WP_248942326.1">
    <property type="nucleotide sequence ID" value="NZ_JAKIKS010000115.1"/>
</dbReference>
<evidence type="ECO:0000256" key="1">
    <source>
        <dbReference type="SAM" id="Coils"/>
    </source>
</evidence>
<dbReference type="EMBL" id="JAKIKS010000115">
    <property type="protein sequence ID" value="MCL1126917.1"/>
    <property type="molecule type" value="Genomic_DNA"/>
</dbReference>
<dbReference type="InterPro" id="IPR001633">
    <property type="entry name" value="EAL_dom"/>
</dbReference>
<evidence type="ECO:0000259" key="2">
    <source>
        <dbReference type="PROSITE" id="PS50883"/>
    </source>
</evidence>